<dbReference type="AlphaFoldDB" id="A0A1H6ST59"/>
<dbReference type="STRING" id="402734.SAMN05660918_1500"/>
<dbReference type="RefSeq" id="WP_091310665.1">
    <property type="nucleotide sequence ID" value="NZ_CBCSJU010000002.1"/>
</dbReference>
<organism evidence="1 2">
    <name type="scientific">Flavobacterium terrigena</name>
    <dbReference type="NCBI Taxonomy" id="402734"/>
    <lineage>
        <taxon>Bacteria</taxon>
        <taxon>Pseudomonadati</taxon>
        <taxon>Bacteroidota</taxon>
        <taxon>Flavobacteriia</taxon>
        <taxon>Flavobacteriales</taxon>
        <taxon>Flavobacteriaceae</taxon>
        <taxon>Flavobacterium</taxon>
    </lineage>
</organism>
<dbReference type="OrthoDB" id="2086299at2"/>
<accession>A0A1H6ST59</accession>
<evidence type="ECO:0000313" key="1">
    <source>
        <dbReference type="EMBL" id="SEI71103.1"/>
    </source>
</evidence>
<evidence type="ECO:0000313" key="2">
    <source>
        <dbReference type="Proteomes" id="UP000199702"/>
    </source>
</evidence>
<dbReference type="EMBL" id="FNYA01000002">
    <property type="protein sequence ID" value="SEI71103.1"/>
    <property type="molecule type" value="Genomic_DNA"/>
</dbReference>
<dbReference type="Proteomes" id="UP000199702">
    <property type="component" value="Unassembled WGS sequence"/>
</dbReference>
<protein>
    <submittedName>
        <fullName evidence="1">Uncharacterized protein</fullName>
    </submittedName>
</protein>
<reference evidence="2" key="1">
    <citation type="submission" date="2016-10" db="EMBL/GenBank/DDBJ databases">
        <authorList>
            <person name="Varghese N."/>
            <person name="Submissions S."/>
        </authorList>
    </citation>
    <scope>NUCLEOTIDE SEQUENCE [LARGE SCALE GENOMIC DNA]</scope>
    <source>
        <strain evidence="2">DSM 17934</strain>
    </source>
</reference>
<sequence length="226" mass="27266">MEIKNTFDFYFSFFEKKKLFLLFPNLKEELLFQYNQIVNDSKKTNLHYDFIQRYSQIIETGIGGDFYEISWSIRKIENIISINNLPLIDIDIDRIYSDELNLNPQKLSFYKDKNELSFKPIYVSYYKPIETYIVIDGNHRTNELRRRGDNKVRGYVLSPLCNKEAMNELSFSLYKFHHNLVSLYIFCKTPFFVNIKTEKNFKKNTFYGDSVKFNYLFFKKIIIFFS</sequence>
<gene>
    <name evidence="1" type="ORF">SAMN05660918_1500</name>
</gene>
<name>A0A1H6ST59_9FLAO</name>
<proteinExistence type="predicted"/>
<keyword evidence="2" id="KW-1185">Reference proteome</keyword>